<dbReference type="InterPro" id="IPR001245">
    <property type="entry name" value="Ser-Thr/Tyr_kinase_cat_dom"/>
</dbReference>
<protein>
    <recommendedName>
        <fullName evidence="3">Protein kinase domain-containing protein</fullName>
    </recommendedName>
</protein>
<dbReference type="PANTHER" id="PTHR45756:SF1">
    <property type="entry name" value="PROTEIN KINASE DOMAIN CONTAINING PROTEIN"/>
    <property type="match status" value="1"/>
</dbReference>
<feature type="chain" id="PRO_5047204224" description="Protein kinase domain-containing protein" evidence="2">
    <location>
        <begin position="23"/>
        <end position="1092"/>
    </location>
</feature>
<keyword evidence="1" id="KW-0472">Membrane</keyword>
<gene>
    <name evidence="4" type="ORF">ENUP19_0255G0015</name>
</gene>
<dbReference type="PROSITE" id="PS50011">
    <property type="entry name" value="PROTEIN_KINASE_DOM"/>
    <property type="match status" value="1"/>
</dbReference>
<dbReference type="PROSITE" id="PS00108">
    <property type="entry name" value="PROTEIN_KINASE_ST"/>
    <property type="match status" value="1"/>
</dbReference>
<dbReference type="SUPFAM" id="SSF56112">
    <property type="entry name" value="Protein kinase-like (PK-like)"/>
    <property type="match status" value="1"/>
</dbReference>
<feature type="transmembrane region" description="Helical" evidence="1">
    <location>
        <begin position="851"/>
        <end position="873"/>
    </location>
</feature>
<evidence type="ECO:0000256" key="1">
    <source>
        <dbReference type="SAM" id="Phobius"/>
    </source>
</evidence>
<evidence type="ECO:0000313" key="5">
    <source>
        <dbReference type="Proteomes" id="UP001628156"/>
    </source>
</evidence>
<feature type="transmembrane region" description="Helical" evidence="1">
    <location>
        <begin position="574"/>
        <end position="601"/>
    </location>
</feature>
<keyword evidence="1" id="KW-1133">Transmembrane helix</keyword>
<feature type="signal peptide" evidence="2">
    <location>
        <begin position="1"/>
        <end position="22"/>
    </location>
</feature>
<dbReference type="InterPro" id="IPR008271">
    <property type="entry name" value="Ser/Thr_kinase_AS"/>
</dbReference>
<dbReference type="InterPro" id="IPR011009">
    <property type="entry name" value="Kinase-like_dom_sf"/>
</dbReference>
<dbReference type="InterPro" id="IPR000719">
    <property type="entry name" value="Prot_kinase_dom"/>
</dbReference>
<evidence type="ECO:0000259" key="3">
    <source>
        <dbReference type="PROSITE" id="PS50011"/>
    </source>
</evidence>
<dbReference type="SMART" id="SM00220">
    <property type="entry name" value="S_TKc"/>
    <property type="match status" value="1"/>
</dbReference>
<keyword evidence="2" id="KW-0732">Signal</keyword>
<feature type="domain" description="Protein kinase" evidence="3">
    <location>
        <begin position="790"/>
        <end position="1065"/>
    </location>
</feature>
<dbReference type="Pfam" id="PF07714">
    <property type="entry name" value="PK_Tyr_Ser-Thr"/>
    <property type="match status" value="1"/>
</dbReference>
<reference evidence="4 5" key="1">
    <citation type="journal article" date="2019" name="PLoS Negl. Trop. Dis.">
        <title>Whole genome sequencing of Entamoeba nuttalli reveals mammalian host-related molecular signatures and a novel octapeptide-repeat surface protein.</title>
        <authorList>
            <person name="Tanaka M."/>
            <person name="Makiuchi T."/>
            <person name="Komiyama T."/>
            <person name="Shiina T."/>
            <person name="Osaki K."/>
            <person name="Tachibana H."/>
        </authorList>
    </citation>
    <scope>NUCLEOTIDE SEQUENCE [LARGE SCALE GENOMIC DNA]</scope>
    <source>
        <strain evidence="4 5">P19-061405</strain>
    </source>
</reference>
<evidence type="ECO:0000256" key="2">
    <source>
        <dbReference type="SAM" id="SignalP"/>
    </source>
</evidence>
<keyword evidence="5" id="KW-1185">Reference proteome</keyword>
<dbReference type="InterPro" id="IPR053215">
    <property type="entry name" value="TKL_Ser/Thr_kinase"/>
</dbReference>
<keyword evidence="1" id="KW-0812">Transmembrane</keyword>
<dbReference type="Proteomes" id="UP001628156">
    <property type="component" value="Unassembled WGS sequence"/>
</dbReference>
<accession>A0ABQ0DRR2</accession>
<evidence type="ECO:0000313" key="4">
    <source>
        <dbReference type="EMBL" id="GAB1225548.1"/>
    </source>
</evidence>
<dbReference type="EMBL" id="BAAFRS010000255">
    <property type="protein sequence ID" value="GAB1225548.1"/>
    <property type="molecule type" value="Genomic_DNA"/>
</dbReference>
<dbReference type="PANTHER" id="PTHR45756">
    <property type="entry name" value="PALMITOYLTRANSFERASE"/>
    <property type="match status" value="1"/>
</dbReference>
<organism evidence="4 5">
    <name type="scientific">Entamoeba nuttalli</name>
    <dbReference type="NCBI Taxonomy" id="412467"/>
    <lineage>
        <taxon>Eukaryota</taxon>
        <taxon>Amoebozoa</taxon>
        <taxon>Evosea</taxon>
        <taxon>Archamoebae</taxon>
        <taxon>Mastigamoebida</taxon>
        <taxon>Entamoebidae</taxon>
        <taxon>Entamoeba</taxon>
    </lineage>
</organism>
<name>A0ABQ0DRR2_9EUKA</name>
<dbReference type="Gene3D" id="1.10.510.10">
    <property type="entry name" value="Transferase(Phosphotransferase) domain 1"/>
    <property type="match status" value="1"/>
</dbReference>
<sequence>MVFPILWHRLILLIICINIVNGTDNSLHPNMYLKNNKIECHVGCSSSCIANYTCPSCGIGYDQDYSCDHCQLINTYKPFSSDNPLYVMQHDICTSISHYIVKSTWLPDNRNSIHINEPIELIFNSETYYDYGPCITRKEKQNRYRIGHWLELNLLEFPDSVNYMQVQLKYKTTKQGKRVNVYYDISDSEPSTSNPYCYARGFLISTNESTSLQVPIHFDRMDSSKSNKYFIYIYEEEYAELTVEILITEQIGKIGNPFFTIDQKMADEMITTGQSKTVIFPMSSEGRQAYPACLPGTIMRVIRFSIWYQGDFSIVVSTKHENRIRYMQEFKKTLNGTNECVQFWNGQSHGVLYDSGTNDGVLVRIDGNENGNEERLFSFISNEQELDISATFTAICPNNCNEKFGYGKCSTIDMKCKCNDKYGGDDCHFLCYYDGKFTNGSGEGQCHYGEPGCNSYCQCEPGYTLNGYYCVSDSCKNNNRNDITIECVQGDEGCRADCICESSSFKFSPTLKQCVPIVCGNNQIDDINLNGIFLRKEECDGGINCDETCHCLPGYIQDESNPLRCIEDSNSISMIIGITIIAIIIFVILLCCGGILLYFLLRRTKFDINIYLQQQPNYYLYLSGSKKKPPTIENKYVIEPLSLDFGNENTLTAVLDTRFEKIDIRNKSGNKYMMVIFHTPNNPKFVFHFEPQVVLLRPRGFKTITCFMTLFCTTKIKDMKIPYSIWFSKSKSTLQEISEVLKNKTFEYWDENCQVKMNKLNKNVILHYHYFITIQTEAAGSTHIDMDELNIRENPIAEGAMGRVYIGEYRSVPVAVKQFRWENLTEEETNELKHEVIAECEMMSKLRNPFIANYMGSVTYIPQISMVIQFFVLGSLGEYIRKSSKDFLILPYNLKLRMLYDTARGMSFLHENNILHLDLKPDNLLVNSLFADSACCVKITDFGTSRFTKKNNTNSDDKGLGTPIYVAPEAYKDEYTPAGDVYSFAITAWEIFYQDEPYKEFKSLFDIKQYVTDGKRLGIDETMPLLLKIMIESSWKQNPQDRLTFEEICWSLVKMIDDAPNHLNLDSAVDEEKIKDFVTSRQARVQSMLDEY</sequence>
<proteinExistence type="predicted"/>
<comment type="caution">
    <text evidence="4">The sequence shown here is derived from an EMBL/GenBank/DDBJ whole genome shotgun (WGS) entry which is preliminary data.</text>
</comment>